<reference evidence="8 9" key="1">
    <citation type="submission" date="2021-05" db="EMBL/GenBank/DDBJ databases">
        <title>A Polyphasic approach of four new species of the genus Ohtaekwangia: Ohtaekwangia histidinii sp. nov., Ohtaekwangia cretensis sp. nov., Ohtaekwangia indiensis sp. nov., Ohtaekwangia reichenbachii sp. nov. from diverse environment.</title>
        <authorList>
            <person name="Octaviana S."/>
        </authorList>
    </citation>
    <scope>NUCLEOTIDE SEQUENCE [LARGE SCALE GENOMIC DNA]</scope>
    <source>
        <strain evidence="8 9">PWU20</strain>
    </source>
</reference>
<keyword evidence="2" id="KW-0645">Protease</keyword>
<dbReference type="InterPro" id="IPR001915">
    <property type="entry name" value="Peptidase_M48"/>
</dbReference>
<dbReference type="EC" id="3.4.24.-" evidence="8"/>
<comment type="caution">
    <text evidence="8">The sequence shown here is derived from an EMBL/GenBank/DDBJ whole genome shotgun (WGS) entry which is preliminary data.</text>
</comment>
<dbReference type="RefSeq" id="WP_254151386.1">
    <property type="nucleotide sequence ID" value="NZ_JAHESD010000001.1"/>
</dbReference>
<keyword evidence="6 8" id="KW-0482">Metalloprotease</keyword>
<gene>
    <name evidence="8" type="ORF">KK060_00245</name>
</gene>
<dbReference type="PANTHER" id="PTHR22726">
    <property type="entry name" value="METALLOENDOPEPTIDASE OMA1"/>
    <property type="match status" value="1"/>
</dbReference>
<evidence type="ECO:0000256" key="3">
    <source>
        <dbReference type="ARBA" id="ARBA00022723"/>
    </source>
</evidence>
<dbReference type="Gene3D" id="3.30.2010.10">
    <property type="entry name" value="Metalloproteases ('zincins'), catalytic domain"/>
    <property type="match status" value="1"/>
</dbReference>
<evidence type="ECO:0000313" key="8">
    <source>
        <dbReference type="EMBL" id="MBT1701686.1"/>
    </source>
</evidence>
<comment type="cofactor">
    <cofactor evidence="1">
        <name>Zn(2+)</name>
        <dbReference type="ChEBI" id="CHEBI:29105"/>
    </cofactor>
</comment>
<dbReference type="InterPro" id="IPR051156">
    <property type="entry name" value="Mito/Outer_Membr_Metalloprot"/>
</dbReference>
<evidence type="ECO:0000256" key="2">
    <source>
        <dbReference type="ARBA" id="ARBA00022670"/>
    </source>
</evidence>
<dbReference type="Pfam" id="PF01435">
    <property type="entry name" value="Peptidase_M48"/>
    <property type="match status" value="1"/>
</dbReference>
<evidence type="ECO:0000259" key="7">
    <source>
        <dbReference type="Pfam" id="PF01435"/>
    </source>
</evidence>
<dbReference type="EMBL" id="JAHESD010000001">
    <property type="protein sequence ID" value="MBT1701686.1"/>
    <property type="molecule type" value="Genomic_DNA"/>
</dbReference>
<accession>A0ABS5VNV8</accession>
<sequence length="491" mass="55258">MKRLFVQFFIIIGLLLVDSCAKNPVTGKRDFMLMSEGQEVAMGQQSDPEIIAYMGLYEDPRLQRFIDEKGQQMVAVSHRKNLKYQFKIVDSPIVNAFAVPGGYVYFTRGIMAHFNNEAEFAGVLGHEIGHITARHSAKQYSNAMLGQVGLVAGAVISPEFAQMADVAQQGLSLLFLKFGRDAESQSDKLGVEYSTKIGYDAKEMASFFSTLDRLSKVSGAEEIPTFLSTHPDPADREEKVGKQAANWQKQVDASTLKVNRDSYLKMIDGIVYGEDPKQGFIENNHFYHPVLKFQFPIPAGWKVENTPQQVQMADSEGKAVMMLSLAKPNTLEAAGQSLLEQYQLTLVESKRDEVNGLNAFIMIADQKAQDQQQATVRTMIYLIEYNGSIYTTIGASAITDFNTYFDTFQNTMRNFRQLTDSEKLSRQPERVRIKTVQQNATLNQVFNSFNVPEKRREELAVLNGMKLEDRVNKGMLIKVVERDNGSISVRR</sequence>
<keyword evidence="5" id="KW-0862">Zinc</keyword>
<dbReference type="GO" id="GO:0008237">
    <property type="term" value="F:metallopeptidase activity"/>
    <property type="evidence" value="ECO:0007669"/>
    <property type="project" value="UniProtKB-KW"/>
</dbReference>
<organism evidence="8 9">
    <name type="scientific">Chryseosolibacter indicus</name>
    <dbReference type="NCBI Taxonomy" id="2782351"/>
    <lineage>
        <taxon>Bacteria</taxon>
        <taxon>Pseudomonadati</taxon>
        <taxon>Bacteroidota</taxon>
        <taxon>Cytophagia</taxon>
        <taxon>Cytophagales</taxon>
        <taxon>Chryseotaleaceae</taxon>
        <taxon>Chryseosolibacter</taxon>
    </lineage>
</organism>
<name>A0ABS5VNV8_9BACT</name>
<dbReference type="PANTHER" id="PTHR22726:SF1">
    <property type="entry name" value="METALLOENDOPEPTIDASE OMA1, MITOCHONDRIAL"/>
    <property type="match status" value="1"/>
</dbReference>
<feature type="domain" description="Peptidase M48" evidence="7">
    <location>
        <begin position="62"/>
        <end position="239"/>
    </location>
</feature>
<evidence type="ECO:0000256" key="4">
    <source>
        <dbReference type="ARBA" id="ARBA00022801"/>
    </source>
</evidence>
<dbReference type="CDD" id="cd07333">
    <property type="entry name" value="M48C_bepA_like"/>
    <property type="match status" value="1"/>
</dbReference>
<proteinExistence type="predicted"/>
<dbReference type="Proteomes" id="UP000772618">
    <property type="component" value="Unassembled WGS sequence"/>
</dbReference>
<evidence type="ECO:0000256" key="1">
    <source>
        <dbReference type="ARBA" id="ARBA00001947"/>
    </source>
</evidence>
<protein>
    <submittedName>
        <fullName evidence="8">M48 family metalloprotease</fullName>
        <ecNumber evidence="8">3.4.24.-</ecNumber>
    </submittedName>
</protein>
<evidence type="ECO:0000256" key="6">
    <source>
        <dbReference type="ARBA" id="ARBA00023049"/>
    </source>
</evidence>
<keyword evidence="9" id="KW-1185">Reference proteome</keyword>
<keyword evidence="3" id="KW-0479">Metal-binding</keyword>
<evidence type="ECO:0000256" key="5">
    <source>
        <dbReference type="ARBA" id="ARBA00022833"/>
    </source>
</evidence>
<evidence type="ECO:0000313" key="9">
    <source>
        <dbReference type="Proteomes" id="UP000772618"/>
    </source>
</evidence>
<keyword evidence="4 8" id="KW-0378">Hydrolase</keyword>